<feature type="transmembrane region" description="Helical" evidence="8">
    <location>
        <begin position="424"/>
        <end position="444"/>
    </location>
</feature>
<feature type="transmembrane region" description="Helical" evidence="8">
    <location>
        <begin position="287"/>
        <end position="304"/>
    </location>
</feature>
<evidence type="ECO:0000256" key="5">
    <source>
        <dbReference type="ARBA" id="ARBA00022989"/>
    </source>
</evidence>
<evidence type="ECO:0000256" key="6">
    <source>
        <dbReference type="ARBA" id="ARBA00023136"/>
    </source>
</evidence>
<dbReference type="FunFam" id="1.20.1730.10:FF:000006">
    <property type="entry name" value="Urea active transporter"/>
    <property type="match status" value="1"/>
</dbReference>
<feature type="transmembrane region" description="Helical" evidence="8">
    <location>
        <begin position="182"/>
        <end position="200"/>
    </location>
</feature>
<reference evidence="9 10" key="1">
    <citation type="journal article" date="2010" name="Nature">
        <title>The Ectocarpus genome and the independent evolution of multicellularity in brown algae.</title>
        <authorList>
            <person name="Cock J.M."/>
            <person name="Sterck L."/>
            <person name="Rouze P."/>
            <person name="Scornet D."/>
            <person name="Allen A.E."/>
            <person name="Amoutzias G."/>
            <person name="Anthouard V."/>
            <person name="Artiguenave F."/>
            <person name="Aury J.M."/>
            <person name="Badger J.H."/>
            <person name="Beszteri B."/>
            <person name="Billiau K."/>
            <person name="Bonnet E."/>
            <person name="Bothwell J.H."/>
            <person name="Bowler C."/>
            <person name="Boyen C."/>
            <person name="Brownlee C."/>
            <person name="Carrano C.J."/>
            <person name="Charrier B."/>
            <person name="Cho G.Y."/>
            <person name="Coelho S.M."/>
            <person name="Collen J."/>
            <person name="Corre E."/>
            <person name="Da Silva C."/>
            <person name="Delage L."/>
            <person name="Delaroque N."/>
            <person name="Dittami S.M."/>
            <person name="Doulbeau S."/>
            <person name="Elias M."/>
            <person name="Farnham G."/>
            <person name="Gachon C.M."/>
            <person name="Gschloessl B."/>
            <person name="Heesch S."/>
            <person name="Jabbari K."/>
            <person name="Jubin C."/>
            <person name="Kawai H."/>
            <person name="Kimura K."/>
            <person name="Kloareg B."/>
            <person name="Kupper F.C."/>
            <person name="Lang D."/>
            <person name="Le Bail A."/>
            <person name="Leblanc C."/>
            <person name="Lerouge P."/>
            <person name="Lohr M."/>
            <person name="Lopez P.J."/>
            <person name="Martens C."/>
            <person name="Maumus F."/>
            <person name="Michel G."/>
            <person name="Miranda-Saavedra D."/>
            <person name="Morales J."/>
            <person name="Moreau H."/>
            <person name="Motomura T."/>
            <person name="Nagasato C."/>
            <person name="Napoli C.A."/>
            <person name="Nelson D.R."/>
            <person name="Nyvall-Collen P."/>
            <person name="Peters A.F."/>
            <person name="Pommier C."/>
            <person name="Potin P."/>
            <person name="Poulain J."/>
            <person name="Quesneville H."/>
            <person name="Read B."/>
            <person name="Rensing S.A."/>
            <person name="Ritter A."/>
            <person name="Rousvoal S."/>
            <person name="Samanta M."/>
            <person name="Samson G."/>
            <person name="Schroeder D.C."/>
            <person name="Segurens B."/>
            <person name="Strittmatter M."/>
            <person name="Tonon T."/>
            <person name="Tregear J.W."/>
            <person name="Valentin K."/>
            <person name="von Dassow P."/>
            <person name="Yamagishi T."/>
            <person name="Van de Peer Y."/>
            <person name="Wincker P."/>
        </authorList>
    </citation>
    <scope>NUCLEOTIDE SEQUENCE [LARGE SCALE GENOMIC DNA]</scope>
    <source>
        <strain evidence="10">Ec32 / CCAP1310/4</strain>
    </source>
</reference>
<dbReference type="AlphaFoldDB" id="D7FH11"/>
<evidence type="ECO:0000256" key="1">
    <source>
        <dbReference type="ARBA" id="ARBA00004141"/>
    </source>
</evidence>
<comment type="subcellular location">
    <subcellularLocation>
        <location evidence="1">Membrane</location>
        <topology evidence="1">Multi-pass membrane protein</topology>
    </subcellularLocation>
</comment>
<keyword evidence="4 8" id="KW-0812">Transmembrane</keyword>
<feature type="transmembrane region" description="Helical" evidence="8">
    <location>
        <begin position="324"/>
        <end position="349"/>
    </location>
</feature>
<evidence type="ECO:0000256" key="2">
    <source>
        <dbReference type="ARBA" id="ARBA00006434"/>
    </source>
</evidence>
<evidence type="ECO:0000256" key="8">
    <source>
        <dbReference type="SAM" id="Phobius"/>
    </source>
</evidence>
<feature type="transmembrane region" description="Helical" evidence="8">
    <location>
        <begin position="450"/>
        <end position="474"/>
    </location>
</feature>
<dbReference type="InterPro" id="IPR031155">
    <property type="entry name" value="DUR"/>
</dbReference>
<dbReference type="InterPro" id="IPR038377">
    <property type="entry name" value="Na/Glc_symporter_sf"/>
</dbReference>
<dbReference type="STRING" id="2880.D7FH11"/>
<feature type="transmembrane region" description="Helical" evidence="8">
    <location>
        <begin position="481"/>
        <end position="500"/>
    </location>
</feature>
<feature type="transmembrane region" description="Helical" evidence="8">
    <location>
        <begin position="24"/>
        <end position="47"/>
    </location>
</feature>
<dbReference type="OMA" id="LGANWLT"/>
<dbReference type="InParanoid" id="D7FH11"/>
<dbReference type="OrthoDB" id="6132759at2759"/>
<keyword evidence="5 8" id="KW-1133">Transmembrane helix</keyword>
<dbReference type="PROSITE" id="PS50283">
    <property type="entry name" value="NA_SOLUT_SYMP_3"/>
    <property type="match status" value="1"/>
</dbReference>
<dbReference type="CDD" id="cd11476">
    <property type="entry name" value="SLC5sbd_DUR3"/>
    <property type="match status" value="1"/>
</dbReference>
<dbReference type="Proteomes" id="UP000002630">
    <property type="component" value="Linkage Group LG27"/>
</dbReference>
<keyword evidence="6 8" id="KW-0472">Membrane</keyword>
<dbReference type="PANTHER" id="PTHR46154">
    <property type="match status" value="1"/>
</dbReference>
<name>D7FH11_ECTSI</name>
<sequence>MTSVPEDYIDQDSFFGGEPPLSEAVGYVVVLIFGIFFSFFTTFLVWLDQKFNGVSITSEQFNTAGRSIKTGLTASVIVSQWTWAATLLQSSNVAFNYGVSGPFWYASGATVQVLLFGILAIEVKRKAPTCHTFLEIIQARWGDTAHKVFLFFALLTNIIVTSMLLLGGAATVNALTGLDLNLASFLIPWGVIAYTMAGGLKATFLASYTHTTVLFVALLIFVFVIYTGDDQYVGSPGAMFDKLQALVKLDDCTYGPASDPMKYELYACGPVDGNQEGSYLTMLSREGFIFGIINIVGNFGTVFVDQSYWQSAIAAKPQSSHKGYLLGGMCWFTIPFALATSLGLAALAMQLPLTGDEAGSGLVPPATALFVLGKGGATLILIMLFMAVTSTGSAELIAVSSLISYDVYRAYIKKDATGDEILKVSRITVFVFGALMGVLSIVLNEMGLNLGWVYLFMGVVIGSAVVPVSMVLTWKKATAKGAIAGAILGQICAIIGWLVSAQALEGEITIDSTGQNYPMLTGNLIAICFSGIVCIAVSLADPDDYDWESTRNIAMVETYDNAWHTEADYNDVDLSKAKNWIIKVGLSFTVVIVILWPVLSLPAGVFSEGYFDFWVALSILWGLVATMFVVFLPLYESKDAIVSVFKGMCGQAPAGKTVQQSSQQAPSA</sequence>
<organism evidence="9 10">
    <name type="scientific">Ectocarpus siliculosus</name>
    <name type="common">Brown alga</name>
    <name type="synonym">Conferva siliculosa</name>
    <dbReference type="NCBI Taxonomy" id="2880"/>
    <lineage>
        <taxon>Eukaryota</taxon>
        <taxon>Sar</taxon>
        <taxon>Stramenopiles</taxon>
        <taxon>Ochrophyta</taxon>
        <taxon>PX clade</taxon>
        <taxon>Phaeophyceae</taxon>
        <taxon>Ectocarpales</taxon>
        <taxon>Ectocarpaceae</taxon>
        <taxon>Ectocarpus</taxon>
    </lineage>
</organism>
<feature type="transmembrane region" description="Helical" evidence="8">
    <location>
        <begin position="379"/>
        <end position="403"/>
    </location>
</feature>
<evidence type="ECO:0000256" key="3">
    <source>
        <dbReference type="ARBA" id="ARBA00022448"/>
    </source>
</evidence>
<comment type="similarity">
    <text evidence="2 7">Belongs to the sodium:solute symporter (SSF) (TC 2.A.21) family.</text>
</comment>
<dbReference type="eggNOG" id="KOG2348">
    <property type="taxonomic scope" value="Eukaryota"/>
</dbReference>
<evidence type="ECO:0000313" key="9">
    <source>
        <dbReference type="EMBL" id="CBJ28389.1"/>
    </source>
</evidence>
<keyword evidence="10" id="KW-1185">Reference proteome</keyword>
<feature type="transmembrane region" description="Helical" evidence="8">
    <location>
        <begin position="207"/>
        <end position="226"/>
    </location>
</feature>
<feature type="transmembrane region" description="Helical" evidence="8">
    <location>
        <begin position="148"/>
        <end position="170"/>
    </location>
</feature>
<evidence type="ECO:0000313" key="10">
    <source>
        <dbReference type="Proteomes" id="UP000002630"/>
    </source>
</evidence>
<feature type="transmembrane region" description="Helical" evidence="8">
    <location>
        <begin position="103"/>
        <end position="121"/>
    </location>
</feature>
<dbReference type="NCBIfam" id="TIGR00813">
    <property type="entry name" value="sss"/>
    <property type="match status" value="1"/>
</dbReference>
<dbReference type="GO" id="GO:0005886">
    <property type="term" value="C:plasma membrane"/>
    <property type="evidence" value="ECO:0007669"/>
    <property type="project" value="TreeGrafter"/>
</dbReference>
<dbReference type="Gene3D" id="1.20.1730.10">
    <property type="entry name" value="Sodium/glucose cotransporter"/>
    <property type="match status" value="1"/>
</dbReference>
<feature type="transmembrane region" description="Helical" evidence="8">
    <location>
        <begin position="580"/>
        <end position="599"/>
    </location>
</feature>
<dbReference type="PANTHER" id="PTHR46154:SF4">
    <property type="entry name" value="UREA ACTIVE TRANSPORTER"/>
    <property type="match status" value="1"/>
</dbReference>
<evidence type="ECO:0000256" key="4">
    <source>
        <dbReference type="ARBA" id="ARBA00022692"/>
    </source>
</evidence>
<dbReference type="Pfam" id="PF00474">
    <property type="entry name" value="SSF"/>
    <property type="match status" value="1"/>
</dbReference>
<dbReference type="EMBL" id="FN647726">
    <property type="protein sequence ID" value="CBJ28389.1"/>
    <property type="molecule type" value="Genomic_DNA"/>
</dbReference>
<gene>
    <name evidence="9" type="primary">Dur3</name>
    <name evidence="9" type="ORF">Esi_0104_0047</name>
</gene>
<keyword evidence="3" id="KW-0813">Transport</keyword>
<feature type="transmembrane region" description="Helical" evidence="8">
    <location>
        <begin position="520"/>
        <end position="540"/>
    </location>
</feature>
<protein>
    <submittedName>
        <fullName evidence="9">Urea/Na+ high-affinity symporter</fullName>
    </submittedName>
</protein>
<proteinExistence type="inferred from homology"/>
<accession>D7FH11</accession>
<dbReference type="GO" id="GO:0015204">
    <property type="term" value="F:urea transmembrane transporter activity"/>
    <property type="evidence" value="ECO:0007669"/>
    <property type="project" value="InterPro"/>
</dbReference>
<dbReference type="InterPro" id="IPR001734">
    <property type="entry name" value="Na/solute_symporter"/>
</dbReference>
<evidence type="ECO:0000256" key="7">
    <source>
        <dbReference type="RuleBase" id="RU362091"/>
    </source>
</evidence>
<dbReference type="EMBL" id="FN649752">
    <property type="protein sequence ID" value="CBJ28389.1"/>
    <property type="molecule type" value="Genomic_DNA"/>
</dbReference>
<feature type="transmembrane region" description="Helical" evidence="8">
    <location>
        <begin position="68"/>
        <end position="88"/>
    </location>
</feature>
<feature type="transmembrane region" description="Helical" evidence="8">
    <location>
        <begin position="611"/>
        <end position="635"/>
    </location>
</feature>